<dbReference type="AlphaFoldDB" id="A0A381P5X4"/>
<evidence type="ECO:0000313" key="1">
    <source>
        <dbReference type="EMBL" id="SUZ61719.1"/>
    </source>
</evidence>
<gene>
    <name evidence="1" type="ORF">METZ01_LOCUS14573</name>
</gene>
<dbReference type="EMBL" id="UINC01000821">
    <property type="protein sequence ID" value="SUZ61719.1"/>
    <property type="molecule type" value="Genomic_DNA"/>
</dbReference>
<evidence type="ECO:0008006" key="2">
    <source>
        <dbReference type="Google" id="ProtNLM"/>
    </source>
</evidence>
<proteinExistence type="predicted"/>
<name>A0A381P5X4_9ZZZZ</name>
<accession>A0A381P5X4</accession>
<organism evidence="1">
    <name type="scientific">marine metagenome</name>
    <dbReference type="NCBI Taxonomy" id="408172"/>
    <lineage>
        <taxon>unclassified sequences</taxon>
        <taxon>metagenomes</taxon>
        <taxon>ecological metagenomes</taxon>
    </lineage>
</organism>
<reference evidence="1" key="1">
    <citation type="submission" date="2018-05" db="EMBL/GenBank/DDBJ databases">
        <authorList>
            <person name="Lanie J.A."/>
            <person name="Ng W.-L."/>
            <person name="Kazmierczak K.M."/>
            <person name="Andrzejewski T.M."/>
            <person name="Davidsen T.M."/>
            <person name="Wayne K.J."/>
            <person name="Tettelin H."/>
            <person name="Glass J.I."/>
            <person name="Rusch D."/>
            <person name="Podicherti R."/>
            <person name="Tsui H.-C.T."/>
            <person name="Winkler M.E."/>
        </authorList>
    </citation>
    <scope>NUCLEOTIDE SEQUENCE</scope>
</reference>
<feature type="non-terminal residue" evidence="1">
    <location>
        <position position="1"/>
    </location>
</feature>
<sequence length="159" mass="17744">VVEETERETVFELLFAVGVPTQIPRVGLTFEAGWAAFSDDNLVELELELNLHLIESDQTGGWLSSHFDIVDKFSPAERPDATSAYTHKLNFELDTALRPFNSLPEGRWLRNLETEVSIDYVATGIPKVGDDFGDVLYLDDESPWSLSLVLVLPLAPLNP</sequence>
<protein>
    <recommendedName>
        <fullName evidence="2">TonB-dependent receptor-like beta-barrel domain-containing protein</fullName>
    </recommendedName>
</protein>